<feature type="chain" id="PRO_5047026182" evidence="1">
    <location>
        <begin position="32"/>
        <end position="325"/>
    </location>
</feature>
<feature type="domain" description="ABC-type glycine betaine transport system substrate-binding" evidence="2">
    <location>
        <begin position="46"/>
        <end position="315"/>
    </location>
</feature>
<feature type="signal peptide" evidence="1">
    <location>
        <begin position="1"/>
        <end position="31"/>
    </location>
</feature>
<evidence type="ECO:0000313" key="3">
    <source>
        <dbReference type="EMBL" id="MEU3555518.1"/>
    </source>
</evidence>
<dbReference type="Gene3D" id="3.40.190.10">
    <property type="entry name" value="Periplasmic binding protein-like II"/>
    <property type="match status" value="1"/>
</dbReference>
<proteinExistence type="predicted"/>
<name>A0ABV2YIG3_9ACTN</name>
<protein>
    <submittedName>
        <fullName evidence="3">ABC transporter substrate-binding protein</fullName>
    </submittedName>
</protein>
<evidence type="ECO:0000313" key="4">
    <source>
        <dbReference type="Proteomes" id="UP001550850"/>
    </source>
</evidence>
<dbReference type="InterPro" id="IPR007210">
    <property type="entry name" value="ABC_Gly_betaine_transp_sub-bd"/>
</dbReference>
<reference evidence="3 4" key="1">
    <citation type="submission" date="2024-06" db="EMBL/GenBank/DDBJ databases">
        <title>The Natural Products Discovery Center: Release of the First 8490 Sequenced Strains for Exploring Actinobacteria Biosynthetic Diversity.</title>
        <authorList>
            <person name="Kalkreuter E."/>
            <person name="Kautsar S.A."/>
            <person name="Yang D."/>
            <person name="Bader C.D."/>
            <person name="Teijaro C.N."/>
            <person name="Fluegel L."/>
            <person name="Davis C.M."/>
            <person name="Simpson J.R."/>
            <person name="Lauterbach L."/>
            <person name="Steele A.D."/>
            <person name="Gui C."/>
            <person name="Meng S."/>
            <person name="Li G."/>
            <person name="Viehrig K."/>
            <person name="Ye F."/>
            <person name="Su P."/>
            <person name="Kiefer A.F."/>
            <person name="Nichols A."/>
            <person name="Cepeda A.J."/>
            <person name="Yan W."/>
            <person name="Fan B."/>
            <person name="Jiang Y."/>
            <person name="Adhikari A."/>
            <person name="Zheng C.-J."/>
            <person name="Schuster L."/>
            <person name="Cowan T.M."/>
            <person name="Smanski M.J."/>
            <person name="Chevrette M.G."/>
            <person name="De Carvalho L.P.S."/>
            <person name="Shen B."/>
        </authorList>
    </citation>
    <scope>NUCLEOTIDE SEQUENCE [LARGE SCALE GENOMIC DNA]</scope>
    <source>
        <strain evidence="3 4">NPDC038104</strain>
    </source>
</reference>
<keyword evidence="4" id="KW-1185">Reference proteome</keyword>
<dbReference type="CDD" id="cd13643">
    <property type="entry name" value="PBP2_BCP_2"/>
    <property type="match status" value="1"/>
</dbReference>
<sequence>MKKPPAFTSRTSRVAAAATAALAVTALSACGAADTGAAASSGGPGDKVTIAVPSWVGAEANAAVAAHILEEEYDVRVEKTQIDESVAFDGLDSGKIDAVLEDWNGAPEKIEKYVDQKKSVVSAGDLGVTGKIGWFVPEYLAKEHPDITDWKNLDKYAHLFRTAESGDKGQLLEGSPSYTTNDDALVKNLKLDLKTVYAGSEAAQITQIQQDYKARKPFLTYWWTPNWVNEDVKMVEVKLPEWTEGCDEDPKAVDCGYPETPLRKYLSAGFAKDGGKPAEFLKRMKWTEEDQNEVAAMIAGKKMSPEDAAEKWVAENEDVWKSWVA</sequence>
<organism evidence="3 4">
    <name type="scientific">Streptomyces fragilis</name>
    <dbReference type="NCBI Taxonomy" id="67301"/>
    <lineage>
        <taxon>Bacteria</taxon>
        <taxon>Bacillati</taxon>
        <taxon>Actinomycetota</taxon>
        <taxon>Actinomycetes</taxon>
        <taxon>Kitasatosporales</taxon>
        <taxon>Streptomycetaceae</taxon>
        <taxon>Streptomyces</taxon>
    </lineage>
</organism>
<comment type="caution">
    <text evidence="3">The sequence shown here is derived from an EMBL/GenBank/DDBJ whole genome shotgun (WGS) entry which is preliminary data.</text>
</comment>
<dbReference type="EMBL" id="JBEZUR010000020">
    <property type="protein sequence ID" value="MEU3555518.1"/>
    <property type="molecule type" value="Genomic_DNA"/>
</dbReference>
<dbReference type="SUPFAM" id="SSF53850">
    <property type="entry name" value="Periplasmic binding protein-like II"/>
    <property type="match status" value="1"/>
</dbReference>
<dbReference type="Proteomes" id="UP001550850">
    <property type="component" value="Unassembled WGS sequence"/>
</dbReference>
<dbReference type="PROSITE" id="PS51257">
    <property type="entry name" value="PROKAR_LIPOPROTEIN"/>
    <property type="match status" value="1"/>
</dbReference>
<evidence type="ECO:0000259" key="2">
    <source>
        <dbReference type="Pfam" id="PF04069"/>
    </source>
</evidence>
<evidence type="ECO:0000256" key="1">
    <source>
        <dbReference type="SAM" id="SignalP"/>
    </source>
</evidence>
<accession>A0ABV2YIG3</accession>
<keyword evidence="1" id="KW-0732">Signal</keyword>
<dbReference type="RefSeq" id="WP_108954719.1">
    <property type="nucleotide sequence ID" value="NZ_BEVZ01000004.1"/>
</dbReference>
<dbReference type="Pfam" id="PF04069">
    <property type="entry name" value="OpuAC"/>
    <property type="match status" value="1"/>
</dbReference>
<gene>
    <name evidence="3" type="ORF">AB0E65_15065</name>
</gene>
<dbReference type="Gene3D" id="3.40.190.100">
    <property type="entry name" value="Glycine betaine-binding periplasmic protein, domain 2"/>
    <property type="match status" value="1"/>
</dbReference>